<dbReference type="EMBL" id="LAZR01003151">
    <property type="protein sequence ID" value="KKN21394.1"/>
    <property type="molecule type" value="Genomic_DNA"/>
</dbReference>
<reference evidence="1" key="1">
    <citation type="journal article" date="2015" name="Nature">
        <title>Complex archaea that bridge the gap between prokaryotes and eukaryotes.</title>
        <authorList>
            <person name="Spang A."/>
            <person name="Saw J.H."/>
            <person name="Jorgensen S.L."/>
            <person name="Zaremba-Niedzwiedzka K."/>
            <person name="Martijn J."/>
            <person name="Lind A.E."/>
            <person name="van Eijk R."/>
            <person name="Schleper C."/>
            <person name="Guy L."/>
            <person name="Ettema T.J."/>
        </authorList>
    </citation>
    <scope>NUCLEOTIDE SEQUENCE</scope>
</reference>
<dbReference type="AlphaFoldDB" id="A0A0F9NUA3"/>
<comment type="caution">
    <text evidence="1">The sequence shown here is derived from an EMBL/GenBank/DDBJ whole genome shotgun (WGS) entry which is preliminary data.</text>
</comment>
<evidence type="ECO:0000313" key="1">
    <source>
        <dbReference type="EMBL" id="KKN21394.1"/>
    </source>
</evidence>
<accession>A0A0F9NUA3</accession>
<gene>
    <name evidence="1" type="ORF">LCGC14_0925790</name>
</gene>
<proteinExistence type="predicted"/>
<sequence>MKHCPKCGYELFDAALKCSSCGLKDPHGIRKDIAYKPKSKSTRQGREIGSRNPKTQHLIPQVLDLKKQGNSIRQIERKTSLAKHTVRSILPPFDKHITPKARVVLDKCMAHSLDLFTKAYHNNQGEERDNFDAFIETQVEFINPTELTNQLSSWVTPLTQIGDNSFVHGAIYALNKARGYFHAIKEMEPPDNETQ</sequence>
<organism evidence="1">
    <name type="scientific">marine sediment metagenome</name>
    <dbReference type="NCBI Taxonomy" id="412755"/>
    <lineage>
        <taxon>unclassified sequences</taxon>
        <taxon>metagenomes</taxon>
        <taxon>ecological metagenomes</taxon>
    </lineage>
</organism>
<name>A0A0F9NUA3_9ZZZZ</name>
<protein>
    <submittedName>
        <fullName evidence="1">Uncharacterized protein</fullName>
    </submittedName>
</protein>